<dbReference type="Gene3D" id="3.30.200.20">
    <property type="entry name" value="Phosphorylase Kinase, domain 1"/>
    <property type="match status" value="1"/>
</dbReference>
<evidence type="ECO:0000259" key="4">
    <source>
        <dbReference type="PROSITE" id="PS50011"/>
    </source>
</evidence>
<accession>A0A176W409</accession>
<dbReference type="InterPro" id="IPR011009">
    <property type="entry name" value="Kinase-like_dom_sf"/>
</dbReference>
<dbReference type="InterPro" id="IPR008271">
    <property type="entry name" value="Ser/Thr_kinase_AS"/>
</dbReference>
<dbReference type="EMBL" id="LVLJ01001842">
    <property type="protein sequence ID" value="OAE27739.1"/>
    <property type="molecule type" value="Genomic_DNA"/>
</dbReference>
<dbReference type="AlphaFoldDB" id="A0A176W409"/>
<organism evidence="5 6">
    <name type="scientific">Marchantia polymorpha subsp. ruderalis</name>
    <dbReference type="NCBI Taxonomy" id="1480154"/>
    <lineage>
        <taxon>Eukaryota</taxon>
        <taxon>Viridiplantae</taxon>
        <taxon>Streptophyta</taxon>
        <taxon>Embryophyta</taxon>
        <taxon>Marchantiophyta</taxon>
        <taxon>Marchantiopsida</taxon>
        <taxon>Marchantiidae</taxon>
        <taxon>Marchantiales</taxon>
        <taxon>Marchantiaceae</taxon>
        <taxon>Marchantia</taxon>
    </lineage>
</organism>
<feature type="domain" description="Protein kinase" evidence="4">
    <location>
        <begin position="224"/>
        <end position="509"/>
    </location>
</feature>
<reference evidence="5" key="1">
    <citation type="submission" date="2016-03" db="EMBL/GenBank/DDBJ databases">
        <title>Mechanisms controlling the formation of the plant cell surface in tip-growing cells are functionally conserved among land plants.</title>
        <authorList>
            <person name="Honkanen S."/>
            <person name="Jones V.A."/>
            <person name="Morieri G."/>
            <person name="Champion C."/>
            <person name="Hetherington A.J."/>
            <person name="Kelly S."/>
            <person name="Saint-Marcoux D."/>
            <person name="Proust H."/>
            <person name="Prescott H."/>
            <person name="Dolan L."/>
        </authorList>
    </citation>
    <scope>NUCLEOTIDE SEQUENCE [LARGE SCALE GENOMIC DNA]</scope>
    <source>
        <tissue evidence="5">Whole gametophyte</tissue>
    </source>
</reference>
<dbReference type="GO" id="GO:0004672">
    <property type="term" value="F:protein kinase activity"/>
    <property type="evidence" value="ECO:0007669"/>
    <property type="project" value="InterPro"/>
</dbReference>
<dbReference type="Proteomes" id="UP000077202">
    <property type="component" value="Unassembled WGS sequence"/>
</dbReference>
<evidence type="ECO:0000256" key="2">
    <source>
        <dbReference type="ARBA" id="ARBA00022840"/>
    </source>
</evidence>
<dbReference type="SUPFAM" id="SSF56112">
    <property type="entry name" value="Protein kinase-like (PK-like)"/>
    <property type="match status" value="1"/>
</dbReference>
<feature type="region of interest" description="Disordered" evidence="3">
    <location>
        <begin position="1"/>
        <end position="26"/>
    </location>
</feature>
<evidence type="ECO:0000256" key="3">
    <source>
        <dbReference type="SAM" id="MobiDB-lite"/>
    </source>
</evidence>
<evidence type="ECO:0000256" key="1">
    <source>
        <dbReference type="ARBA" id="ARBA00022741"/>
    </source>
</evidence>
<feature type="compositionally biased region" description="Basic and acidic residues" evidence="3">
    <location>
        <begin position="519"/>
        <end position="530"/>
    </location>
</feature>
<feature type="region of interest" description="Disordered" evidence="3">
    <location>
        <begin position="513"/>
        <end position="537"/>
    </location>
</feature>
<keyword evidence="2" id="KW-0067">ATP-binding</keyword>
<dbReference type="PANTHER" id="PTHR46008:SF48">
    <property type="entry name" value="PROTEIN KINASE DOMAIN-CONTAINING PROTEIN"/>
    <property type="match status" value="1"/>
</dbReference>
<evidence type="ECO:0000313" key="5">
    <source>
        <dbReference type="EMBL" id="OAE27739.1"/>
    </source>
</evidence>
<dbReference type="PROSITE" id="PS00108">
    <property type="entry name" value="PROTEIN_KINASE_ST"/>
    <property type="match status" value="1"/>
</dbReference>
<protein>
    <recommendedName>
        <fullName evidence="4">Protein kinase domain-containing protein</fullName>
    </recommendedName>
</protein>
<comment type="caution">
    <text evidence="5">The sequence shown here is derived from an EMBL/GenBank/DDBJ whole genome shotgun (WGS) entry which is preliminary data.</text>
</comment>
<proteinExistence type="predicted"/>
<name>A0A176W409_MARPO</name>
<keyword evidence="1" id="KW-0547">Nucleotide-binding</keyword>
<dbReference type="Gene3D" id="1.10.510.10">
    <property type="entry name" value="Transferase(Phosphotransferase) domain 1"/>
    <property type="match status" value="1"/>
</dbReference>
<dbReference type="GO" id="GO:0005524">
    <property type="term" value="F:ATP binding"/>
    <property type="evidence" value="ECO:0007669"/>
    <property type="project" value="UniProtKB-KW"/>
</dbReference>
<dbReference type="SMART" id="SM00220">
    <property type="entry name" value="S_TKc"/>
    <property type="match status" value="1"/>
</dbReference>
<dbReference type="PROSITE" id="PS50011">
    <property type="entry name" value="PROTEIN_KINASE_DOM"/>
    <property type="match status" value="1"/>
</dbReference>
<gene>
    <name evidence="5" type="ORF">AXG93_4193s1400</name>
</gene>
<evidence type="ECO:0000313" key="6">
    <source>
        <dbReference type="Proteomes" id="UP000077202"/>
    </source>
</evidence>
<dbReference type="Pfam" id="PF07714">
    <property type="entry name" value="PK_Tyr_Ser-Thr"/>
    <property type="match status" value="1"/>
</dbReference>
<dbReference type="InterPro" id="IPR000719">
    <property type="entry name" value="Prot_kinase_dom"/>
</dbReference>
<dbReference type="PANTHER" id="PTHR46008">
    <property type="entry name" value="LEAF RUST 10 DISEASE-RESISTANCE LOCUS RECEPTOR-LIKE PROTEIN KINASE-LIKE 1.4"/>
    <property type="match status" value="1"/>
</dbReference>
<dbReference type="InterPro" id="IPR001245">
    <property type="entry name" value="Ser-Thr/Tyr_kinase_cat_dom"/>
</dbReference>
<sequence>MVRRLSPFQPHPTIAAAERRGQGKRTHQDLVVNELLSEERLTHERSNRDRESQLQIADLPQDSTVYLDLLRLPDSLSKSIRLTTIPNKNSKMVHYALSEEFRSEFNFMCLDTLIPHAKPGDVVVPPFTGEELQAEALHWLSMFTHWAVQQGLSADHTVLMASTHVKYVLTSYQVSTWSDFIHDFFNYYHLEGDVRFAQWYWRRAANVQVIWFSYRELRACTNNFSELKLVSSGKVGRVYQGFMFDDQKVAVKKYKDVKGHSLGEVLYEVFLHRSLPKSQNLVRLIGFSSYEQDPLLVYEYVPGGNLEQHLQGKVGGEKLTWDQRLTIAIDVASAVTQLHYNSKFPIYHRDVKSSNILLDNHKRAKLADFGIAAAVSHEKQRTHCHTKVKGSRGYTDPAYESSGKLTDTTDVYSFGVVLMELVTGLRAGEPSRSKTFLPDLVNEMSCLGLLEEIVDQAIWCPCSEDPRNQCKDCLRAFVEEVVELALKCCGKEPTKRPNINEVNEKLKSIQLEQKMGKVKISERSDRDSRERSRRIRH</sequence>
<keyword evidence="6" id="KW-1185">Reference proteome</keyword>